<keyword evidence="7" id="KW-0067">ATP-binding</keyword>
<dbReference type="GO" id="GO:0016020">
    <property type="term" value="C:membrane"/>
    <property type="evidence" value="ECO:0007669"/>
    <property type="project" value="InterPro"/>
</dbReference>
<keyword evidence="3" id="KW-0597">Phosphoprotein</keyword>
<evidence type="ECO:0000259" key="11">
    <source>
        <dbReference type="SMART" id="SM00387"/>
    </source>
</evidence>
<evidence type="ECO:0000313" key="12">
    <source>
        <dbReference type="EMBL" id="RHW27208.1"/>
    </source>
</evidence>
<keyword evidence="10" id="KW-0812">Transmembrane</keyword>
<dbReference type="InterPro" id="IPR003594">
    <property type="entry name" value="HATPase_dom"/>
</dbReference>
<evidence type="ECO:0000256" key="2">
    <source>
        <dbReference type="ARBA" id="ARBA00012438"/>
    </source>
</evidence>
<dbReference type="AlphaFoldDB" id="A0A417Y3G3"/>
<evidence type="ECO:0000256" key="1">
    <source>
        <dbReference type="ARBA" id="ARBA00000085"/>
    </source>
</evidence>
<comment type="catalytic activity">
    <reaction evidence="1">
        <text>ATP + protein L-histidine = ADP + protein N-phospho-L-histidine.</text>
        <dbReference type="EC" id="2.7.13.3"/>
    </reaction>
</comment>
<dbReference type="InterPro" id="IPR036890">
    <property type="entry name" value="HATPase_C_sf"/>
</dbReference>
<evidence type="ECO:0000256" key="7">
    <source>
        <dbReference type="ARBA" id="ARBA00022840"/>
    </source>
</evidence>
<proteinExistence type="predicted"/>
<evidence type="ECO:0000256" key="6">
    <source>
        <dbReference type="ARBA" id="ARBA00022777"/>
    </source>
</evidence>
<sequence>MESGRPSVVDLVLTGVLTAAALTEALLTEQYDDRAEIPLAVIFALPLLVRRSRPLWALAGVMTVLFVQRLAFGEIWDAGSSLAIPMVAVFAVAAYSALLPAAVGLGVAVVAMSLADIGPDGPDVAFLTLILGAIWLAGLAFHRQRRLVATVAAQALELEAAAREREELAAAAERTRIARELHDVVAHAVSTIVVQAEAGQALQQRAPDRAADAFVAIQTTGRQALDELRRMLGVLRDSPGTADLAPLPGLTELPALVDSARASGLDVDLVVDGHGDLAPGPDLTAYRVVQEALTNILKHASATRATIRITHGDGTLRIEVADDGRGDRGGTNGAGHGLTGMRERAQLHGGTVDVVSTPSGFTVRVDLVTT</sequence>
<feature type="domain" description="Histidine kinase/HSP90-like ATPase" evidence="11">
    <location>
        <begin position="280"/>
        <end position="369"/>
    </location>
</feature>
<dbReference type="InterPro" id="IPR055558">
    <property type="entry name" value="DUF7134"/>
</dbReference>
<keyword evidence="4" id="KW-0808">Transferase</keyword>
<dbReference type="OrthoDB" id="227596at2"/>
<dbReference type="RefSeq" id="WP_118925304.1">
    <property type="nucleotide sequence ID" value="NZ_QXGH01000014.1"/>
</dbReference>
<dbReference type="GO" id="GO:0046983">
    <property type="term" value="F:protein dimerization activity"/>
    <property type="evidence" value="ECO:0007669"/>
    <property type="project" value="InterPro"/>
</dbReference>
<dbReference type="GO" id="GO:0000155">
    <property type="term" value="F:phosphorelay sensor kinase activity"/>
    <property type="evidence" value="ECO:0007669"/>
    <property type="project" value="InterPro"/>
</dbReference>
<dbReference type="PANTHER" id="PTHR24421">
    <property type="entry name" value="NITRATE/NITRITE SENSOR PROTEIN NARX-RELATED"/>
    <property type="match status" value="1"/>
</dbReference>
<dbReference type="PANTHER" id="PTHR24421:SF10">
    <property type="entry name" value="NITRATE_NITRITE SENSOR PROTEIN NARQ"/>
    <property type="match status" value="1"/>
</dbReference>
<dbReference type="Proteomes" id="UP000283644">
    <property type="component" value="Unassembled WGS sequence"/>
</dbReference>
<evidence type="ECO:0000256" key="4">
    <source>
        <dbReference type="ARBA" id="ARBA00022679"/>
    </source>
</evidence>
<feature type="coiled-coil region" evidence="9">
    <location>
        <begin position="151"/>
        <end position="178"/>
    </location>
</feature>
<feature type="transmembrane region" description="Helical" evidence="10">
    <location>
        <begin position="124"/>
        <end position="141"/>
    </location>
</feature>
<dbReference type="CDD" id="cd16917">
    <property type="entry name" value="HATPase_UhpB-NarQ-NarX-like"/>
    <property type="match status" value="1"/>
</dbReference>
<keyword evidence="10" id="KW-1133">Transmembrane helix</keyword>
<evidence type="ECO:0000256" key="9">
    <source>
        <dbReference type="SAM" id="Coils"/>
    </source>
</evidence>
<dbReference type="GO" id="GO:0005524">
    <property type="term" value="F:ATP binding"/>
    <property type="evidence" value="ECO:0007669"/>
    <property type="project" value="UniProtKB-KW"/>
</dbReference>
<comment type="caution">
    <text evidence="12">The sequence shown here is derived from an EMBL/GenBank/DDBJ whole genome shotgun (WGS) entry which is preliminary data.</text>
</comment>
<evidence type="ECO:0000256" key="5">
    <source>
        <dbReference type="ARBA" id="ARBA00022741"/>
    </source>
</evidence>
<dbReference type="SMART" id="SM00387">
    <property type="entry name" value="HATPase_c"/>
    <property type="match status" value="1"/>
</dbReference>
<evidence type="ECO:0000256" key="10">
    <source>
        <dbReference type="SAM" id="Phobius"/>
    </source>
</evidence>
<organism evidence="12 13">
    <name type="scientific">Nocardioides immobilis</name>
    <dbReference type="NCBI Taxonomy" id="2049295"/>
    <lineage>
        <taxon>Bacteria</taxon>
        <taxon>Bacillati</taxon>
        <taxon>Actinomycetota</taxon>
        <taxon>Actinomycetes</taxon>
        <taxon>Propionibacteriales</taxon>
        <taxon>Nocardioidaceae</taxon>
        <taxon>Nocardioides</taxon>
    </lineage>
</organism>
<keyword evidence="9" id="KW-0175">Coiled coil</keyword>
<feature type="transmembrane region" description="Helical" evidence="10">
    <location>
        <begin position="84"/>
        <end position="112"/>
    </location>
</feature>
<dbReference type="Pfam" id="PF23539">
    <property type="entry name" value="DUF7134"/>
    <property type="match status" value="1"/>
</dbReference>
<dbReference type="SUPFAM" id="SSF55874">
    <property type="entry name" value="ATPase domain of HSP90 chaperone/DNA topoisomerase II/histidine kinase"/>
    <property type="match status" value="1"/>
</dbReference>
<gene>
    <name evidence="12" type="ORF">D0Z08_11155</name>
</gene>
<dbReference type="InterPro" id="IPR011712">
    <property type="entry name" value="Sig_transdc_His_kin_sub3_dim/P"/>
</dbReference>
<dbReference type="Pfam" id="PF02518">
    <property type="entry name" value="HATPase_c"/>
    <property type="match status" value="1"/>
</dbReference>
<dbReference type="Gene3D" id="3.30.565.10">
    <property type="entry name" value="Histidine kinase-like ATPase, C-terminal domain"/>
    <property type="match status" value="1"/>
</dbReference>
<keyword evidence="5" id="KW-0547">Nucleotide-binding</keyword>
<reference evidence="12 13" key="1">
    <citation type="submission" date="2018-09" db="EMBL/GenBank/DDBJ databases">
        <title>Genome sequencing of Nocardioides immobilis CCTCC AB 2017083 for comparison to Nocardioides silvaticus.</title>
        <authorList>
            <person name="Li C."/>
            <person name="Wang G."/>
        </authorList>
    </citation>
    <scope>NUCLEOTIDE SEQUENCE [LARGE SCALE GENOMIC DNA]</scope>
    <source>
        <strain evidence="12 13">CCTCC AB 2017083</strain>
    </source>
</reference>
<dbReference type="Gene3D" id="1.20.5.1930">
    <property type="match status" value="1"/>
</dbReference>
<keyword evidence="8" id="KW-0902">Two-component regulatory system</keyword>
<keyword evidence="13" id="KW-1185">Reference proteome</keyword>
<accession>A0A417Y3G3</accession>
<keyword evidence="10" id="KW-0472">Membrane</keyword>
<evidence type="ECO:0000313" key="13">
    <source>
        <dbReference type="Proteomes" id="UP000283644"/>
    </source>
</evidence>
<dbReference type="EC" id="2.7.13.3" evidence="2"/>
<protein>
    <recommendedName>
        <fullName evidence="2">histidine kinase</fullName>
        <ecNumber evidence="2">2.7.13.3</ecNumber>
    </recommendedName>
</protein>
<keyword evidence="6 12" id="KW-0418">Kinase</keyword>
<evidence type="ECO:0000256" key="8">
    <source>
        <dbReference type="ARBA" id="ARBA00023012"/>
    </source>
</evidence>
<dbReference type="InterPro" id="IPR050482">
    <property type="entry name" value="Sensor_HK_TwoCompSys"/>
</dbReference>
<dbReference type="Pfam" id="PF07730">
    <property type="entry name" value="HisKA_3"/>
    <property type="match status" value="1"/>
</dbReference>
<evidence type="ECO:0000256" key="3">
    <source>
        <dbReference type="ARBA" id="ARBA00022553"/>
    </source>
</evidence>
<dbReference type="EMBL" id="QXGH01000014">
    <property type="protein sequence ID" value="RHW27208.1"/>
    <property type="molecule type" value="Genomic_DNA"/>
</dbReference>
<name>A0A417Y3G3_9ACTN</name>